<name>A0A7W9T475_9BACT</name>
<comment type="caution">
    <text evidence="1">The sequence shown here is derived from an EMBL/GenBank/DDBJ whole genome shotgun (WGS) entry which is preliminary data.</text>
</comment>
<gene>
    <name evidence="1" type="ORF">HNQ93_003474</name>
</gene>
<dbReference type="RefSeq" id="WP_183404668.1">
    <property type="nucleotide sequence ID" value="NZ_JACHGG010000005.1"/>
</dbReference>
<keyword evidence="2" id="KW-1185">Reference proteome</keyword>
<proteinExistence type="predicted"/>
<organism evidence="1 2">
    <name type="scientific">Hymenobacter luteus</name>
    <dbReference type="NCBI Taxonomy" id="1411122"/>
    <lineage>
        <taxon>Bacteria</taxon>
        <taxon>Pseudomonadati</taxon>
        <taxon>Bacteroidota</taxon>
        <taxon>Cytophagia</taxon>
        <taxon>Cytophagales</taxon>
        <taxon>Hymenobacteraceae</taxon>
        <taxon>Hymenobacter</taxon>
    </lineage>
</organism>
<accession>A0A7W9T475</accession>
<dbReference type="Proteomes" id="UP000532746">
    <property type="component" value="Unassembled WGS sequence"/>
</dbReference>
<dbReference type="EMBL" id="JACHGG010000005">
    <property type="protein sequence ID" value="MBB6060600.1"/>
    <property type="molecule type" value="Genomic_DNA"/>
</dbReference>
<protein>
    <submittedName>
        <fullName evidence="1">Uncharacterized protein</fullName>
    </submittedName>
</protein>
<evidence type="ECO:0000313" key="1">
    <source>
        <dbReference type="EMBL" id="MBB6060600.1"/>
    </source>
</evidence>
<dbReference type="AlphaFoldDB" id="A0A7W9T475"/>
<sequence>MPSERELGEGYSFHYRKGPSHKGGPLVCTHYYAFRTRKNRRYIVEAEQYKHHVYVLKYYPLALKASPNRFKLLVNDGDAFRILTTCTQIFLDICRRDPLASAGFVGEALLGEGRANTKRFRVYLNTVTAFVGPVRFIHHPLPAISAYFLENRANPEPNLKEQVEQMFRELYIVPEALETGKPTDPNSNGG</sequence>
<reference evidence="1 2" key="1">
    <citation type="submission" date="2020-08" db="EMBL/GenBank/DDBJ databases">
        <title>Genomic Encyclopedia of Type Strains, Phase IV (KMG-IV): sequencing the most valuable type-strain genomes for metagenomic binning, comparative biology and taxonomic classification.</title>
        <authorList>
            <person name="Goeker M."/>
        </authorList>
    </citation>
    <scope>NUCLEOTIDE SEQUENCE [LARGE SCALE GENOMIC DNA]</scope>
    <source>
        <strain evidence="1 2">DSM 26718</strain>
    </source>
</reference>
<evidence type="ECO:0000313" key="2">
    <source>
        <dbReference type="Proteomes" id="UP000532746"/>
    </source>
</evidence>